<dbReference type="AlphaFoldDB" id="A0A0A9GU17"/>
<sequence length="27" mass="3252">MTQMFISWMTLSVQLMHTPQRFFSMTA</sequence>
<reference evidence="1" key="1">
    <citation type="submission" date="2014-09" db="EMBL/GenBank/DDBJ databases">
        <authorList>
            <person name="Magalhaes I.L.F."/>
            <person name="Oliveira U."/>
            <person name="Santos F.R."/>
            <person name="Vidigal T.H.D.A."/>
            <person name="Brescovit A.D."/>
            <person name="Santos A.J."/>
        </authorList>
    </citation>
    <scope>NUCLEOTIDE SEQUENCE</scope>
    <source>
        <tissue evidence="1">Shoot tissue taken approximately 20 cm above the soil surface</tissue>
    </source>
</reference>
<proteinExistence type="predicted"/>
<accession>A0A0A9GU17</accession>
<dbReference type="EMBL" id="GBRH01173838">
    <property type="protein sequence ID" value="JAE24058.1"/>
    <property type="molecule type" value="Transcribed_RNA"/>
</dbReference>
<protein>
    <submittedName>
        <fullName evidence="1">MRP1</fullName>
    </submittedName>
</protein>
<evidence type="ECO:0000313" key="1">
    <source>
        <dbReference type="EMBL" id="JAE24058.1"/>
    </source>
</evidence>
<organism evidence="1">
    <name type="scientific">Arundo donax</name>
    <name type="common">Giant reed</name>
    <name type="synonym">Donax arundinaceus</name>
    <dbReference type="NCBI Taxonomy" id="35708"/>
    <lineage>
        <taxon>Eukaryota</taxon>
        <taxon>Viridiplantae</taxon>
        <taxon>Streptophyta</taxon>
        <taxon>Embryophyta</taxon>
        <taxon>Tracheophyta</taxon>
        <taxon>Spermatophyta</taxon>
        <taxon>Magnoliopsida</taxon>
        <taxon>Liliopsida</taxon>
        <taxon>Poales</taxon>
        <taxon>Poaceae</taxon>
        <taxon>PACMAD clade</taxon>
        <taxon>Arundinoideae</taxon>
        <taxon>Arundineae</taxon>
        <taxon>Arundo</taxon>
    </lineage>
</organism>
<reference evidence="1" key="2">
    <citation type="journal article" date="2015" name="Data Brief">
        <title>Shoot transcriptome of the giant reed, Arundo donax.</title>
        <authorList>
            <person name="Barrero R.A."/>
            <person name="Guerrero F.D."/>
            <person name="Moolhuijzen P."/>
            <person name="Goolsby J.A."/>
            <person name="Tidwell J."/>
            <person name="Bellgard S.E."/>
            <person name="Bellgard M.I."/>
        </authorList>
    </citation>
    <scope>NUCLEOTIDE SEQUENCE</scope>
    <source>
        <tissue evidence="1">Shoot tissue taken approximately 20 cm above the soil surface</tissue>
    </source>
</reference>
<name>A0A0A9GU17_ARUDO</name>